<evidence type="ECO:0000313" key="4">
    <source>
        <dbReference type="Proteomes" id="UP001501295"/>
    </source>
</evidence>
<dbReference type="InterPro" id="IPR036390">
    <property type="entry name" value="WH_DNA-bd_sf"/>
</dbReference>
<dbReference type="Gene3D" id="1.10.10.10">
    <property type="entry name" value="Winged helix-like DNA-binding domain superfamily/Winged helix DNA-binding domain"/>
    <property type="match status" value="1"/>
</dbReference>
<dbReference type="SMART" id="SM00418">
    <property type="entry name" value="HTH_ARSR"/>
    <property type="match status" value="1"/>
</dbReference>
<reference evidence="4" key="1">
    <citation type="journal article" date="2019" name="Int. J. Syst. Evol. Microbiol.">
        <title>The Global Catalogue of Microorganisms (GCM) 10K type strain sequencing project: providing services to taxonomists for standard genome sequencing and annotation.</title>
        <authorList>
            <consortium name="The Broad Institute Genomics Platform"/>
            <consortium name="The Broad Institute Genome Sequencing Center for Infectious Disease"/>
            <person name="Wu L."/>
            <person name="Ma J."/>
        </authorList>
    </citation>
    <scope>NUCLEOTIDE SEQUENCE [LARGE SCALE GENOMIC DNA]</scope>
    <source>
        <strain evidence="4">JCM 18956</strain>
    </source>
</reference>
<dbReference type="Pfam" id="PF01022">
    <property type="entry name" value="HTH_5"/>
    <property type="match status" value="1"/>
</dbReference>
<dbReference type="InterPro" id="IPR036388">
    <property type="entry name" value="WH-like_DNA-bd_sf"/>
</dbReference>
<dbReference type="RefSeq" id="WP_345374901.1">
    <property type="nucleotide sequence ID" value="NZ_BAABLM010000002.1"/>
</dbReference>
<evidence type="ECO:0000313" key="3">
    <source>
        <dbReference type="EMBL" id="GAA4671812.1"/>
    </source>
</evidence>
<organism evidence="3 4">
    <name type="scientific">Frondihabitans cladoniiphilus</name>
    <dbReference type="NCBI Taxonomy" id="715785"/>
    <lineage>
        <taxon>Bacteria</taxon>
        <taxon>Bacillati</taxon>
        <taxon>Actinomycetota</taxon>
        <taxon>Actinomycetes</taxon>
        <taxon>Micrococcales</taxon>
        <taxon>Microbacteriaceae</taxon>
        <taxon>Frondihabitans</taxon>
    </lineage>
</organism>
<feature type="region of interest" description="Disordered" evidence="1">
    <location>
        <begin position="132"/>
        <end position="158"/>
    </location>
</feature>
<keyword evidence="4" id="KW-1185">Reference proteome</keyword>
<feature type="domain" description="HTH arsR-type" evidence="2">
    <location>
        <begin position="7"/>
        <end position="85"/>
    </location>
</feature>
<dbReference type="SUPFAM" id="SSF46785">
    <property type="entry name" value="Winged helix' DNA-binding domain"/>
    <property type="match status" value="1"/>
</dbReference>
<evidence type="ECO:0000259" key="2">
    <source>
        <dbReference type="SMART" id="SM00418"/>
    </source>
</evidence>
<accession>A0ABP8VU68</accession>
<evidence type="ECO:0000256" key="1">
    <source>
        <dbReference type="SAM" id="MobiDB-lite"/>
    </source>
</evidence>
<dbReference type="CDD" id="cd00090">
    <property type="entry name" value="HTH_ARSR"/>
    <property type="match status" value="1"/>
</dbReference>
<protein>
    <recommendedName>
        <fullName evidence="2">HTH arsR-type domain-containing protein</fullName>
    </recommendedName>
</protein>
<dbReference type="EMBL" id="BAABLM010000002">
    <property type="protein sequence ID" value="GAA4671812.1"/>
    <property type="molecule type" value="Genomic_DNA"/>
</dbReference>
<gene>
    <name evidence="3" type="ORF">GCM10025780_14610</name>
</gene>
<dbReference type="Proteomes" id="UP001501295">
    <property type="component" value="Unassembled WGS sequence"/>
</dbReference>
<dbReference type="InterPro" id="IPR001845">
    <property type="entry name" value="HTH_ArsR_DNA-bd_dom"/>
</dbReference>
<sequence length="158" mass="17606">MPARSLSPFQILAEPVRLYLIELLCWGPASSGDLALMVFDRFQVGWSAVSRHLGTLRASGFVRLIRHDPQRWYALRDDWLDLIDEPVGGLHRAWEEGDPYRALGDMDLADETSKNWGLPLVSIPGRRGMRGRARVNTADRGIGRSEESDDADGGAGFD</sequence>
<dbReference type="PRINTS" id="PR00778">
    <property type="entry name" value="HTHARSR"/>
</dbReference>
<comment type="caution">
    <text evidence="3">The sequence shown here is derived from an EMBL/GenBank/DDBJ whole genome shotgun (WGS) entry which is preliminary data.</text>
</comment>
<proteinExistence type="predicted"/>
<name>A0ABP8VU68_9MICO</name>
<dbReference type="InterPro" id="IPR011991">
    <property type="entry name" value="ArsR-like_HTH"/>
</dbReference>